<dbReference type="InterPro" id="IPR038508">
    <property type="entry name" value="ArfGAP_dom_sf"/>
</dbReference>
<reference evidence="4" key="1">
    <citation type="submission" date="2022-11" db="EMBL/GenBank/DDBJ databases">
        <authorList>
            <person name="Morgan W.R."/>
            <person name="Tartar A."/>
        </authorList>
    </citation>
    <scope>NUCLEOTIDE SEQUENCE</scope>
    <source>
        <strain evidence="4">ARSEF 373</strain>
    </source>
</reference>
<keyword evidence="1" id="KW-0863">Zinc-finger</keyword>
<dbReference type="Proteomes" id="UP001146120">
    <property type="component" value="Unassembled WGS sequence"/>
</dbReference>
<dbReference type="GO" id="GO:0005096">
    <property type="term" value="F:GTPase activator activity"/>
    <property type="evidence" value="ECO:0007669"/>
    <property type="project" value="InterPro"/>
</dbReference>
<dbReference type="Pfam" id="PF01412">
    <property type="entry name" value="ArfGap"/>
    <property type="match status" value="1"/>
</dbReference>
<reference evidence="4" key="2">
    <citation type="journal article" date="2023" name="Microbiol Resour">
        <title>Decontamination and Annotation of the Draft Genome Sequence of the Oomycete Lagenidium giganteum ARSEF 373.</title>
        <authorList>
            <person name="Morgan W.R."/>
            <person name="Tartar A."/>
        </authorList>
    </citation>
    <scope>NUCLEOTIDE SEQUENCE</scope>
    <source>
        <strain evidence="4">ARSEF 373</strain>
    </source>
</reference>
<organism evidence="4 5">
    <name type="scientific">Lagenidium giganteum</name>
    <dbReference type="NCBI Taxonomy" id="4803"/>
    <lineage>
        <taxon>Eukaryota</taxon>
        <taxon>Sar</taxon>
        <taxon>Stramenopiles</taxon>
        <taxon>Oomycota</taxon>
        <taxon>Peronosporomycetes</taxon>
        <taxon>Pythiales</taxon>
        <taxon>Pythiaceae</taxon>
    </lineage>
</organism>
<evidence type="ECO:0000256" key="1">
    <source>
        <dbReference type="PROSITE-ProRule" id="PRU00288"/>
    </source>
</evidence>
<dbReference type="InterPro" id="IPR044820">
    <property type="entry name" value="AGD14-like"/>
</dbReference>
<comment type="caution">
    <text evidence="4">The sequence shown here is derived from an EMBL/GenBank/DDBJ whole genome shotgun (WGS) entry which is preliminary data.</text>
</comment>
<evidence type="ECO:0000256" key="2">
    <source>
        <dbReference type="SAM" id="MobiDB-lite"/>
    </source>
</evidence>
<feature type="domain" description="Arf-GAP" evidence="3">
    <location>
        <begin position="3"/>
        <end position="128"/>
    </location>
</feature>
<dbReference type="Gene3D" id="1.10.220.150">
    <property type="entry name" value="Arf GTPase activating protein"/>
    <property type="match status" value="1"/>
</dbReference>
<name>A0AAV2ZDQ7_9STRA</name>
<dbReference type="SMART" id="SM00105">
    <property type="entry name" value="ArfGap"/>
    <property type="match status" value="1"/>
</dbReference>
<dbReference type="GO" id="GO:0008270">
    <property type="term" value="F:zinc ion binding"/>
    <property type="evidence" value="ECO:0007669"/>
    <property type="project" value="UniProtKB-KW"/>
</dbReference>
<accession>A0AAV2ZDQ7</accession>
<dbReference type="InterPro" id="IPR001164">
    <property type="entry name" value="ArfGAP_dom"/>
</dbReference>
<evidence type="ECO:0000313" key="4">
    <source>
        <dbReference type="EMBL" id="DBA05093.1"/>
    </source>
</evidence>
<dbReference type="PANTHER" id="PTHR46085:SF3">
    <property type="entry name" value="ARF GTPASE ACTIVATING PROTEIN"/>
    <property type="match status" value="1"/>
</dbReference>
<dbReference type="InterPro" id="IPR037278">
    <property type="entry name" value="ARFGAP/RecO"/>
</dbReference>
<dbReference type="EMBL" id="DAKRPA010000003">
    <property type="protein sequence ID" value="DBA05093.1"/>
    <property type="molecule type" value="Genomic_DNA"/>
</dbReference>
<evidence type="ECO:0000259" key="3">
    <source>
        <dbReference type="PROSITE" id="PS50115"/>
    </source>
</evidence>
<feature type="region of interest" description="Disordered" evidence="2">
    <location>
        <begin position="396"/>
        <end position="427"/>
    </location>
</feature>
<gene>
    <name evidence="4" type="ORF">N0F65_000781</name>
</gene>
<proteinExistence type="predicted"/>
<dbReference type="AlphaFoldDB" id="A0AAV2ZDQ7"/>
<sequence>MAEAELNTLRKLEANKTCVNCDAYSKFGHQNICEKFKTFVCSNCKSAHQSYSMRVKSVTMSNWTKEEVDALKESNGGGNAVGRRVWLGRWDESKMRKPVETDHIDYFKRFIDKVYNERAFYDEDGLFQQSGGARKAATSVSKSAPVPAPAAPAAPTSKVNLLDFAAPAPASSSSNTGFDAFAAPSNGGSSDGWADFAKAPASTSSNSGFNDGFGDFATAPAAPASTSSSASFDPFGASSFSAAPSSSSSSASSFDPFGATSTSTNFSAPAQAPMSNGNTFGAAPSANFSAFDALSAPPAPGSGMGMGMNHRGGMNHGGMNHGGINHGGMHHGGMNHHGGMHQGGMNHGMMNQQGMHHQGMGGMHQSNGMGMGMGMGMPPNSGGFVGGGSAAISNLLDPNRPQPGAYGRPNGGAPAGRDPFAGLGLPH</sequence>
<dbReference type="PROSITE" id="PS50115">
    <property type="entry name" value="ARFGAP"/>
    <property type="match status" value="1"/>
</dbReference>
<protein>
    <recommendedName>
        <fullName evidence="3">Arf-GAP domain-containing protein</fullName>
    </recommendedName>
</protein>
<keyword evidence="1" id="KW-0479">Metal-binding</keyword>
<dbReference type="SUPFAM" id="SSF57863">
    <property type="entry name" value="ArfGap/RecO-like zinc finger"/>
    <property type="match status" value="1"/>
</dbReference>
<dbReference type="PANTHER" id="PTHR46085">
    <property type="entry name" value="ARFGAP/RECO-RELATED"/>
    <property type="match status" value="1"/>
</dbReference>
<evidence type="ECO:0000313" key="5">
    <source>
        <dbReference type="Proteomes" id="UP001146120"/>
    </source>
</evidence>
<keyword evidence="1" id="KW-0862">Zinc</keyword>
<keyword evidence="5" id="KW-1185">Reference proteome</keyword>